<protein>
    <recommendedName>
        <fullName evidence="4">Type II secretion system protein</fullName>
    </recommendedName>
</protein>
<reference evidence="2 3" key="1">
    <citation type="submission" date="2019-06" db="EMBL/GenBank/DDBJ databases">
        <title>Genomic insights into carbon and energy metabolism of Deferribacter autotrophicus revealed new metabolic traits in the phylum Deferribacteres.</title>
        <authorList>
            <person name="Slobodkin A.I."/>
            <person name="Slobodkina G.B."/>
            <person name="Allioux M."/>
            <person name="Alain K."/>
            <person name="Jebbar M."/>
            <person name="Shadrin V."/>
            <person name="Kublanov I.V."/>
            <person name="Toshchakov S.V."/>
            <person name="Bonch-Osmolovskaya E.A."/>
        </authorList>
    </citation>
    <scope>NUCLEOTIDE SEQUENCE [LARGE SCALE GENOMIC DNA]</scope>
    <source>
        <strain evidence="2 3">SL50</strain>
    </source>
</reference>
<feature type="transmembrane region" description="Helical" evidence="1">
    <location>
        <begin position="16"/>
        <end position="38"/>
    </location>
</feature>
<evidence type="ECO:0000313" key="2">
    <source>
        <dbReference type="EMBL" id="KAA0257357.1"/>
    </source>
</evidence>
<keyword evidence="1" id="KW-0812">Transmembrane</keyword>
<dbReference type="AlphaFoldDB" id="A0A5A8F1Q3"/>
<sequence length="125" mass="14275">MDKNFFVKLNNKGVSLLFAIFLLLVFSFIGVTLITILINETISSSEELLSIQAFYLAESGCEIAITDNLTDRKLSYNSNNTATINYNNFTIEIKRKIYDNVTVFECEAYTGDIKRKIRVKIKNNI</sequence>
<keyword evidence="1" id="KW-0472">Membrane</keyword>
<comment type="caution">
    <text evidence="2">The sequence shown here is derived from an EMBL/GenBank/DDBJ whole genome shotgun (WGS) entry which is preliminary data.</text>
</comment>
<evidence type="ECO:0000313" key="3">
    <source>
        <dbReference type="Proteomes" id="UP000322876"/>
    </source>
</evidence>
<dbReference type="OrthoDB" id="9927301at2"/>
<accession>A0A5A8F1Q3</accession>
<name>A0A5A8F1Q3_9BACT</name>
<proteinExistence type="predicted"/>
<dbReference type="RefSeq" id="WP_149267030.1">
    <property type="nucleotide sequence ID" value="NZ_VFJB01000008.1"/>
</dbReference>
<gene>
    <name evidence="2" type="ORF">FHQ18_09935</name>
</gene>
<keyword evidence="3" id="KW-1185">Reference proteome</keyword>
<evidence type="ECO:0000256" key="1">
    <source>
        <dbReference type="SAM" id="Phobius"/>
    </source>
</evidence>
<dbReference type="Proteomes" id="UP000322876">
    <property type="component" value="Unassembled WGS sequence"/>
</dbReference>
<keyword evidence="1" id="KW-1133">Transmembrane helix</keyword>
<evidence type="ECO:0008006" key="4">
    <source>
        <dbReference type="Google" id="ProtNLM"/>
    </source>
</evidence>
<dbReference type="EMBL" id="VFJB01000008">
    <property type="protein sequence ID" value="KAA0257357.1"/>
    <property type="molecule type" value="Genomic_DNA"/>
</dbReference>
<organism evidence="2 3">
    <name type="scientific">Deferribacter autotrophicus</name>
    <dbReference type="NCBI Taxonomy" id="500465"/>
    <lineage>
        <taxon>Bacteria</taxon>
        <taxon>Pseudomonadati</taxon>
        <taxon>Deferribacterota</taxon>
        <taxon>Deferribacteres</taxon>
        <taxon>Deferribacterales</taxon>
        <taxon>Deferribacteraceae</taxon>
        <taxon>Deferribacter</taxon>
    </lineage>
</organism>